<accession>A0A9X3J8E8</accession>
<dbReference type="GO" id="GO:0016791">
    <property type="term" value="F:phosphatase activity"/>
    <property type="evidence" value="ECO:0007669"/>
    <property type="project" value="TreeGrafter"/>
</dbReference>
<dbReference type="AlphaFoldDB" id="A0A9X3J8E8"/>
<dbReference type="Gene3D" id="3.30.1240.10">
    <property type="match status" value="1"/>
</dbReference>
<name>A0A9X3J8E8_9BACT</name>
<protein>
    <submittedName>
        <fullName evidence="1">HAD family hydrolase</fullName>
    </submittedName>
</protein>
<dbReference type="EMBL" id="JAPOHD010000058">
    <property type="protein sequence ID" value="MCY1722491.1"/>
    <property type="molecule type" value="Genomic_DNA"/>
</dbReference>
<keyword evidence="1" id="KW-0378">Hydrolase</keyword>
<organism evidence="1 2">
    <name type="scientific">Draconibacterium aestuarii</name>
    <dbReference type="NCBI Taxonomy" id="2998507"/>
    <lineage>
        <taxon>Bacteria</taxon>
        <taxon>Pseudomonadati</taxon>
        <taxon>Bacteroidota</taxon>
        <taxon>Bacteroidia</taxon>
        <taxon>Marinilabiliales</taxon>
        <taxon>Prolixibacteraceae</taxon>
        <taxon>Draconibacterium</taxon>
    </lineage>
</organism>
<dbReference type="Pfam" id="PF08282">
    <property type="entry name" value="Hydrolase_3"/>
    <property type="match status" value="1"/>
</dbReference>
<dbReference type="NCBIfam" id="TIGR01484">
    <property type="entry name" value="HAD-SF-IIB"/>
    <property type="match status" value="1"/>
</dbReference>
<evidence type="ECO:0000313" key="2">
    <source>
        <dbReference type="Proteomes" id="UP001145087"/>
    </source>
</evidence>
<dbReference type="Gene3D" id="3.40.50.1000">
    <property type="entry name" value="HAD superfamily/HAD-like"/>
    <property type="match status" value="1"/>
</dbReference>
<dbReference type="SUPFAM" id="SSF56784">
    <property type="entry name" value="HAD-like"/>
    <property type="match status" value="1"/>
</dbReference>
<reference evidence="1" key="1">
    <citation type="submission" date="2022-11" db="EMBL/GenBank/DDBJ databases">
        <title>Marilongibacter aestuarii gen. nov., sp. nov., isolated from tidal flat sediment.</title>
        <authorList>
            <person name="Jiayan W."/>
        </authorList>
    </citation>
    <scope>NUCLEOTIDE SEQUENCE</scope>
    <source>
        <strain evidence="1">Z1-6</strain>
    </source>
</reference>
<evidence type="ECO:0000313" key="1">
    <source>
        <dbReference type="EMBL" id="MCY1722491.1"/>
    </source>
</evidence>
<proteinExistence type="predicted"/>
<dbReference type="InterPro" id="IPR006379">
    <property type="entry name" value="HAD-SF_hydro_IIB"/>
</dbReference>
<sequence length="277" mass="32099">MKNIKLVATDLDGTFLKNDRTISAKNLEALHKLGEKDIIRVAATGRNLKKVRQVLNQHTPFDFVVFSSGAGVFNWKEQKHIYSQNIKKQSVQKLLNHFIKREVNFHAFYPVPENHKHYYFRGNQDCEEFERYFEYNKEHAEELDISTLPETELCQFLVIIRENEDLFSHLKAEIESLCPEIRVIRASSPITKGYIWIEVFHHSVSKGNGIQQICKLTGIEQHETMGIGNDYNDFDLLNFTAHSFLTENAPDEIKSRFPNIPSNEDDAFAVSVEKLLL</sequence>
<dbReference type="PANTHER" id="PTHR10000:SF8">
    <property type="entry name" value="HAD SUPERFAMILY HYDROLASE-LIKE, TYPE 3"/>
    <property type="match status" value="1"/>
</dbReference>
<dbReference type="InterPro" id="IPR036412">
    <property type="entry name" value="HAD-like_sf"/>
</dbReference>
<comment type="caution">
    <text evidence="1">The sequence shown here is derived from an EMBL/GenBank/DDBJ whole genome shotgun (WGS) entry which is preliminary data.</text>
</comment>
<dbReference type="PANTHER" id="PTHR10000">
    <property type="entry name" value="PHOSPHOSERINE PHOSPHATASE"/>
    <property type="match status" value="1"/>
</dbReference>
<keyword evidence="2" id="KW-1185">Reference proteome</keyword>
<gene>
    <name evidence="1" type="ORF">OU798_19230</name>
</gene>
<dbReference type="RefSeq" id="WP_343334817.1">
    <property type="nucleotide sequence ID" value="NZ_JAPOHD010000058.1"/>
</dbReference>
<dbReference type="Proteomes" id="UP001145087">
    <property type="component" value="Unassembled WGS sequence"/>
</dbReference>
<dbReference type="GO" id="GO:0005829">
    <property type="term" value="C:cytosol"/>
    <property type="evidence" value="ECO:0007669"/>
    <property type="project" value="TreeGrafter"/>
</dbReference>
<dbReference type="InterPro" id="IPR023214">
    <property type="entry name" value="HAD_sf"/>
</dbReference>
<dbReference type="GO" id="GO:0000287">
    <property type="term" value="F:magnesium ion binding"/>
    <property type="evidence" value="ECO:0007669"/>
    <property type="project" value="TreeGrafter"/>
</dbReference>